<dbReference type="PROSITE" id="PS50112">
    <property type="entry name" value="PAS"/>
    <property type="match status" value="4"/>
</dbReference>
<dbReference type="SMART" id="SM00086">
    <property type="entry name" value="PAC"/>
    <property type="match status" value="4"/>
</dbReference>
<dbReference type="InterPro" id="IPR013767">
    <property type="entry name" value="PAS_fold"/>
</dbReference>
<feature type="domain" description="PAS" evidence="2">
    <location>
        <begin position="409"/>
        <end position="445"/>
    </location>
</feature>
<dbReference type="SUPFAM" id="SSF55785">
    <property type="entry name" value="PYP-like sensor domain (PAS domain)"/>
    <property type="match status" value="4"/>
</dbReference>
<gene>
    <name evidence="6" type="ORF">E3O23_00740</name>
</gene>
<dbReference type="Pfam" id="PF00990">
    <property type="entry name" value="GGDEF"/>
    <property type="match status" value="1"/>
</dbReference>
<dbReference type="Pfam" id="PF08447">
    <property type="entry name" value="PAS_3"/>
    <property type="match status" value="1"/>
</dbReference>
<evidence type="ECO:0000259" key="4">
    <source>
        <dbReference type="PROSITE" id="PS50883"/>
    </source>
</evidence>
<dbReference type="InterPro" id="IPR000160">
    <property type="entry name" value="GGDEF_dom"/>
</dbReference>
<keyword evidence="1" id="KW-0175">Coiled coil</keyword>
<feature type="domain" description="GGDEF" evidence="5">
    <location>
        <begin position="550"/>
        <end position="681"/>
    </location>
</feature>
<keyword evidence="7" id="KW-1185">Reference proteome</keyword>
<dbReference type="EMBL" id="SOEZ01000007">
    <property type="protein sequence ID" value="TFB56299.1"/>
    <property type="molecule type" value="Genomic_DNA"/>
</dbReference>
<comment type="caution">
    <text evidence="6">The sequence shown here is derived from an EMBL/GenBank/DDBJ whole genome shotgun (WGS) entry which is preliminary data.</text>
</comment>
<dbReference type="OrthoDB" id="23692at2"/>
<feature type="domain" description="PAS" evidence="2">
    <location>
        <begin position="20"/>
        <end position="72"/>
    </location>
</feature>
<dbReference type="Proteomes" id="UP000297866">
    <property type="component" value="Unassembled WGS sequence"/>
</dbReference>
<dbReference type="FunFam" id="3.20.20.450:FF:000001">
    <property type="entry name" value="Cyclic di-GMP phosphodiesterase yahA"/>
    <property type="match status" value="1"/>
</dbReference>
<dbReference type="Pfam" id="PF00563">
    <property type="entry name" value="EAL"/>
    <property type="match status" value="1"/>
</dbReference>
<dbReference type="PROSITE" id="PS50883">
    <property type="entry name" value="EAL"/>
    <property type="match status" value="1"/>
</dbReference>
<feature type="domain" description="PAS" evidence="2">
    <location>
        <begin position="143"/>
        <end position="188"/>
    </location>
</feature>
<dbReference type="Gene3D" id="3.30.70.270">
    <property type="match status" value="1"/>
</dbReference>
<organism evidence="6 7">
    <name type="scientific">Cryobacterium tagatosivorans</name>
    <dbReference type="NCBI Taxonomy" id="1259199"/>
    <lineage>
        <taxon>Bacteria</taxon>
        <taxon>Bacillati</taxon>
        <taxon>Actinomycetota</taxon>
        <taxon>Actinomycetes</taxon>
        <taxon>Micrococcales</taxon>
        <taxon>Microbacteriaceae</taxon>
        <taxon>Cryobacterium</taxon>
    </lineage>
</organism>
<dbReference type="SUPFAM" id="SSF55073">
    <property type="entry name" value="Nucleotide cyclase"/>
    <property type="match status" value="1"/>
</dbReference>
<dbReference type="Gene3D" id="3.30.450.20">
    <property type="entry name" value="PAS domain"/>
    <property type="match status" value="4"/>
</dbReference>
<evidence type="ECO:0000259" key="5">
    <source>
        <dbReference type="PROSITE" id="PS50887"/>
    </source>
</evidence>
<evidence type="ECO:0000259" key="3">
    <source>
        <dbReference type="PROSITE" id="PS50113"/>
    </source>
</evidence>
<dbReference type="InterPro" id="IPR029787">
    <property type="entry name" value="Nucleotide_cyclase"/>
</dbReference>
<dbReference type="InterPro" id="IPR000700">
    <property type="entry name" value="PAS-assoc_C"/>
</dbReference>
<dbReference type="GO" id="GO:0006355">
    <property type="term" value="P:regulation of DNA-templated transcription"/>
    <property type="evidence" value="ECO:0007669"/>
    <property type="project" value="InterPro"/>
</dbReference>
<feature type="domain" description="PAS" evidence="2">
    <location>
        <begin position="265"/>
        <end position="336"/>
    </location>
</feature>
<dbReference type="SMART" id="SM00091">
    <property type="entry name" value="PAS"/>
    <property type="match status" value="4"/>
</dbReference>
<dbReference type="PROSITE" id="PS50113">
    <property type="entry name" value="PAC"/>
    <property type="match status" value="3"/>
</dbReference>
<dbReference type="InterPro" id="IPR043128">
    <property type="entry name" value="Rev_trsase/Diguanyl_cyclase"/>
</dbReference>
<dbReference type="InterPro" id="IPR001633">
    <property type="entry name" value="EAL_dom"/>
</dbReference>
<feature type="domain" description="PAC" evidence="3">
    <location>
        <begin position="96"/>
        <end position="146"/>
    </location>
</feature>
<dbReference type="CDD" id="cd01949">
    <property type="entry name" value="GGDEF"/>
    <property type="match status" value="1"/>
</dbReference>
<dbReference type="Pfam" id="PF00989">
    <property type="entry name" value="PAS"/>
    <property type="match status" value="1"/>
</dbReference>
<evidence type="ECO:0000313" key="7">
    <source>
        <dbReference type="Proteomes" id="UP000297866"/>
    </source>
</evidence>
<dbReference type="CDD" id="cd00130">
    <property type="entry name" value="PAS"/>
    <property type="match status" value="4"/>
</dbReference>
<name>A0A4R8UJY3_9MICO</name>
<evidence type="ECO:0000256" key="1">
    <source>
        <dbReference type="SAM" id="Coils"/>
    </source>
</evidence>
<dbReference type="Pfam" id="PF13426">
    <property type="entry name" value="PAS_9"/>
    <property type="match status" value="2"/>
</dbReference>
<evidence type="ECO:0000259" key="2">
    <source>
        <dbReference type="PROSITE" id="PS50112"/>
    </source>
</evidence>
<feature type="domain" description="PAC" evidence="3">
    <location>
        <begin position="339"/>
        <end position="391"/>
    </location>
</feature>
<dbReference type="NCBIfam" id="TIGR00229">
    <property type="entry name" value="sensory_box"/>
    <property type="match status" value="3"/>
</dbReference>
<proteinExistence type="predicted"/>
<dbReference type="PANTHER" id="PTHR44757:SF2">
    <property type="entry name" value="BIOFILM ARCHITECTURE MAINTENANCE PROTEIN MBAA"/>
    <property type="match status" value="1"/>
</dbReference>
<dbReference type="Gene3D" id="2.10.70.100">
    <property type="match status" value="1"/>
</dbReference>
<feature type="domain" description="PAC" evidence="3">
    <location>
        <begin position="462"/>
        <end position="518"/>
    </location>
</feature>
<dbReference type="InterPro" id="IPR001610">
    <property type="entry name" value="PAC"/>
</dbReference>
<protein>
    <submittedName>
        <fullName evidence="6">EAL domain-containing protein</fullName>
    </submittedName>
</protein>
<dbReference type="SUPFAM" id="SSF141868">
    <property type="entry name" value="EAL domain-like"/>
    <property type="match status" value="1"/>
</dbReference>
<accession>A0A4R8UJY3</accession>
<dbReference type="RefSeq" id="WP_134486852.1">
    <property type="nucleotide sequence ID" value="NZ_SOEZ01000007.1"/>
</dbReference>
<feature type="domain" description="EAL" evidence="4">
    <location>
        <begin position="690"/>
        <end position="947"/>
    </location>
</feature>
<dbReference type="SMART" id="SM00052">
    <property type="entry name" value="EAL"/>
    <property type="match status" value="1"/>
</dbReference>
<dbReference type="PROSITE" id="PS50887">
    <property type="entry name" value="GGDEF"/>
    <property type="match status" value="1"/>
</dbReference>
<dbReference type="InterPro" id="IPR035919">
    <property type="entry name" value="EAL_sf"/>
</dbReference>
<sequence>MKDSGSNPDLIARSVTQLQSDYEYRELLEAAPDAMVIVNAVGKIVLVNAQAEQIFDYPRAELLGQRLEILLPGRFRAGHAVNLARFAECPSARAMGSIELVGLRRDGSEFPVEISLSPLVTARGMLLSSAIRDITDRKRNEATLRMLSAQIEASSDAIFSCATDHTITTWNAAAESMFGYSAQEAVGQPAALMLGDTDRDIHTRLDAGDQVRSLETIGHRKDGASVEVSLSVSRLFDPEHVPIGTSCIARDISEANRRRAESEIDRARLNTAQHTARLGSFEIDLVTGKRWWSAEYWRILGVDVTETASLELMLTSVHPDDHATVERAARELFSGGPAIDLGYRIVSPAGDVRWVRSRANTEYSEGGSPVRILGTLMDVTDLHRADTQRREAETNFQLGFGLSPIGTAMTSLDGRIDQVNPAVCEILGRTAEDILGKHLRDFRHPVEPAGPLEPLVLSRVIKPGPAHIVRRYRQPDGTLVWVQETESTVPGGDGGPAYSFVQLQDITARKEAEAELVRQACHDPLTGLANRLLLTETLDRSLAAARASQAEVTVFFLDVDPFKNITDGLGHTIGDRLLVQMAKRLQSMVRHTDTLARLGGDEFVIVCENMARHNAELMVERIIESTEQPFLLGGQEVFVSVSVGFVLASGNDDAVAVLRSSDAANYQAKNHDRVQAMVFSEEMYRKASSRLDLESQLVRVLEKNELRVYYQPIVEVSTENVVSFEALVRWVHGERGLISPLDFIPIAEEIGMIIPIGEWVLRQALEQVKQWRAEITGVENLSISVNLSALQLQDPDFVGVVADALSASGVDPVALHLEVTETMLMSDVDVAVETLHALRALGVSLSIDDFGTGHAALGYLRSLPVQTIKIDRSFVDGLNRGDPKATSIVDAIVSLARALDLDVIAEGVETTGQLAELRQMGARLAQGYLWSRPLPPDQVPSWLNEKRRAGST</sequence>
<dbReference type="InterPro" id="IPR035965">
    <property type="entry name" value="PAS-like_dom_sf"/>
</dbReference>
<evidence type="ECO:0000313" key="6">
    <source>
        <dbReference type="EMBL" id="TFB56299.1"/>
    </source>
</evidence>
<dbReference type="Gene3D" id="3.20.20.450">
    <property type="entry name" value="EAL domain"/>
    <property type="match status" value="1"/>
</dbReference>
<dbReference type="CDD" id="cd01948">
    <property type="entry name" value="EAL"/>
    <property type="match status" value="1"/>
</dbReference>
<dbReference type="PANTHER" id="PTHR44757">
    <property type="entry name" value="DIGUANYLATE CYCLASE DGCP"/>
    <property type="match status" value="1"/>
</dbReference>
<dbReference type="InterPro" id="IPR000014">
    <property type="entry name" value="PAS"/>
</dbReference>
<dbReference type="AlphaFoldDB" id="A0A4R8UJY3"/>
<feature type="coiled-coil region" evidence="1">
    <location>
        <begin position="250"/>
        <end position="277"/>
    </location>
</feature>
<dbReference type="SMART" id="SM00267">
    <property type="entry name" value="GGDEF"/>
    <property type="match status" value="1"/>
</dbReference>
<dbReference type="NCBIfam" id="TIGR00254">
    <property type="entry name" value="GGDEF"/>
    <property type="match status" value="1"/>
</dbReference>
<dbReference type="InterPro" id="IPR052155">
    <property type="entry name" value="Biofilm_reg_signaling"/>
</dbReference>
<reference evidence="6 7" key="1">
    <citation type="submission" date="2019-03" db="EMBL/GenBank/DDBJ databases">
        <title>Genomics of glacier-inhabiting Cryobacterium strains.</title>
        <authorList>
            <person name="Liu Q."/>
            <person name="Xin Y.-H."/>
        </authorList>
    </citation>
    <scope>NUCLEOTIDE SEQUENCE [LARGE SCALE GENOMIC DNA]</scope>
    <source>
        <strain evidence="6 7">Sr47</strain>
    </source>
</reference>
<dbReference type="InterPro" id="IPR013655">
    <property type="entry name" value="PAS_fold_3"/>
</dbReference>